<dbReference type="PANTHER" id="PTHR10093">
    <property type="entry name" value="IRON-SULFUR CLUSTER ASSEMBLY ENZYME NIFU HOMOLOG"/>
    <property type="match status" value="1"/>
</dbReference>
<dbReference type="AlphaFoldDB" id="A0A1F6N373"/>
<reference evidence="2 3" key="1">
    <citation type="journal article" date="2016" name="Nat. Commun.">
        <title>Thousands of microbial genomes shed light on interconnected biogeochemical processes in an aquifer system.</title>
        <authorList>
            <person name="Anantharaman K."/>
            <person name="Brown C.T."/>
            <person name="Hug L.A."/>
            <person name="Sharon I."/>
            <person name="Castelle C.J."/>
            <person name="Probst A.J."/>
            <person name="Thomas B.C."/>
            <person name="Singh A."/>
            <person name="Wilkins M.J."/>
            <person name="Karaoz U."/>
            <person name="Brodie E.L."/>
            <person name="Williams K.H."/>
            <person name="Hubbard S.S."/>
            <person name="Banfield J.F."/>
        </authorList>
    </citation>
    <scope>NUCLEOTIDE SEQUENCE [LARGE SCALE GENOMIC DNA]</scope>
</reference>
<evidence type="ECO:0000313" key="2">
    <source>
        <dbReference type="EMBL" id="OGH78445.1"/>
    </source>
</evidence>
<dbReference type="EMBL" id="MFQH01000010">
    <property type="protein sequence ID" value="OGH78445.1"/>
    <property type="molecule type" value="Genomic_DNA"/>
</dbReference>
<evidence type="ECO:0000259" key="1">
    <source>
        <dbReference type="Pfam" id="PF01592"/>
    </source>
</evidence>
<dbReference type="GO" id="GO:0016226">
    <property type="term" value="P:iron-sulfur cluster assembly"/>
    <property type="evidence" value="ECO:0007669"/>
    <property type="project" value="InterPro"/>
</dbReference>
<evidence type="ECO:0000313" key="3">
    <source>
        <dbReference type="Proteomes" id="UP000177040"/>
    </source>
</evidence>
<dbReference type="GO" id="GO:0051536">
    <property type="term" value="F:iron-sulfur cluster binding"/>
    <property type="evidence" value="ECO:0007669"/>
    <property type="project" value="InterPro"/>
</dbReference>
<dbReference type="GO" id="GO:0005506">
    <property type="term" value="F:iron ion binding"/>
    <property type="evidence" value="ECO:0007669"/>
    <property type="project" value="InterPro"/>
</dbReference>
<proteinExistence type="predicted"/>
<name>A0A1F6N373_9BACT</name>
<dbReference type="InterPro" id="IPR002871">
    <property type="entry name" value="NIF_FeS_clus_asmbl_NifU_N"/>
</dbReference>
<organism evidence="2 3">
    <name type="scientific">Candidatus Magasanikbacteria bacterium RIFCSPLOWO2_01_FULL_40_15</name>
    <dbReference type="NCBI Taxonomy" id="1798686"/>
    <lineage>
        <taxon>Bacteria</taxon>
        <taxon>Candidatus Magasanikiibacteriota</taxon>
    </lineage>
</organism>
<feature type="domain" description="NIF system FeS cluster assembly NifU N-terminal" evidence="1">
    <location>
        <begin position="5"/>
        <end position="116"/>
    </location>
</feature>
<gene>
    <name evidence="2" type="ORF">A2983_04670</name>
</gene>
<dbReference type="Proteomes" id="UP000177040">
    <property type="component" value="Unassembled WGS sequence"/>
</dbReference>
<dbReference type="Gene3D" id="3.90.1010.10">
    <property type="match status" value="1"/>
</dbReference>
<accession>A0A1F6N373</accession>
<dbReference type="CDD" id="cd06664">
    <property type="entry name" value="IscU_like"/>
    <property type="match status" value="1"/>
</dbReference>
<protein>
    <recommendedName>
        <fullName evidence="1">NIF system FeS cluster assembly NifU N-terminal domain-containing protein</fullName>
    </recommendedName>
</protein>
<dbReference type="SUPFAM" id="SSF82649">
    <property type="entry name" value="SufE/NifU"/>
    <property type="match status" value="1"/>
</dbReference>
<dbReference type="Pfam" id="PF01592">
    <property type="entry name" value="NifU_N"/>
    <property type="match status" value="1"/>
</dbReference>
<comment type="caution">
    <text evidence="2">The sequence shown here is derived from an EMBL/GenBank/DDBJ whole genome shotgun (WGS) entry which is preliminary data.</text>
</comment>
<sequence length="118" mass="12702">MDPIYQEIILDLYRHPHNAGIVENPSADGEESNPFCGDNIRITLKIKDGVITEIAHSGQGCAISQAAVSLLTDAVKNKNIADVKNLTAADIITMLGIPISHTREACATLGLKILQRII</sequence>